<organism evidence="2">
    <name type="scientific">Medicago truncatula</name>
    <name type="common">Barrel medic</name>
    <name type="synonym">Medicago tribuloides</name>
    <dbReference type="NCBI Taxonomy" id="3880"/>
    <lineage>
        <taxon>Eukaryota</taxon>
        <taxon>Viridiplantae</taxon>
        <taxon>Streptophyta</taxon>
        <taxon>Embryophyta</taxon>
        <taxon>Tracheophyta</taxon>
        <taxon>Spermatophyta</taxon>
        <taxon>Magnoliopsida</taxon>
        <taxon>eudicotyledons</taxon>
        <taxon>Gunneridae</taxon>
        <taxon>Pentapetalae</taxon>
        <taxon>rosids</taxon>
        <taxon>fabids</taxon>
        <taxon>Fabales</taxon>
        <taxon>Fabaceae</taxon>
        <taxon>Papilionoideae</taxon>
        <taxon>50 kb inversion clade</taxon>
        <taxon>NPAAA clade</taxon>
        <taxon>Hologalegina</taxon>
        <taxon>IRL clade</taxon>
        <taxon>Trifolieae</taxon>
        <taxon>Medicago</taxon>
    </lineage>
</organism>
<keyword evidence="1" id="KW-1133">Transmembrane helix</keyword>
<protein>
    <recommendedName>
        <fullName evidence="3">Transmembrane protein</fullName>
    </recommendedName>
</protein>
<name>A0A396JI43_MEDTR</name>
<proteinExistence type="predicted"/>
<evidence type="ECO:0008006" key="3">
    <source>
        <dbReference type="Google" id="ProtNLM"/>
    </source>
</evidence>
<keyword evidence="1" id="KW-0812">Transmembrane</keyword>
<comment type="caution">
    <text evidence="2">The sequence shown here is derived from an EMBL/GenBank/DDBJ whole genome shotgun (WGS) entry which is preliminary data.</text>
</comment>
<gene>
    <name evidence="2" type="ORF">MtrunA17_Chr2g0327391</name>
</gene>
<evidence type="ECO:0000256" key="1">
    <source>
        <dbReference type="SAM" id="Phobius"/>
    </source>
</evidence>
<evidence type="ECO:0000313" key="2">
    <source>
        <dbReference type="EMBL" id="RHN76008.1"/>
    </source>
</evidence>
<dbReference type="Gramene" id="rna12278">
    <property type="protein sequence ID" value="RHN76008.1"/>
    <property type="gene ID" value="gene12278"/>
</dbReference>
<keyword evidence="1" id="KW-0472">Membrane</keyword>
<sequence length="123" mass="14248">MSKLGQHFSFKLAITSKNCQARGEENGGRSRKRFYNYNLGYKHPSSSRISQSSYDRGKCKRFSHYLPIILLFLLIYLNVRIFTCAISVNSYEGMLDPFPRMKSLDPIRINHQCVLLLLYCNAS</sequence>
<dbReference type="AlphaFoldDB" id="A0A396JI43"/>
<reference evidence="2" key="1">
    <citation type="journal article" date="2018" name="Nat. Plants">
        <title>Whole-genome landscape of Medicago truncatula symbiotic genes.</title>
        <authorList>
            <person name="Pecrix Y."/>
            <person name="Gamas P."/>
            <person name="Carrere S."/>
        </authorList>
    </citation>
    <scope>NUCLEOTIDE SEQUENCE</scope>
    <source>
        <tissue evidence="2">Leaves</tissue>
    </source>
</reference>
<dbReference type="EMBL" id="PSQE01000002">
    <property type="protein sequence ID" value="RHN76008.1"/>
    <property type="molecule type" value="Genomic_DNA"/>
</dbReference>
<accession>A0A396JI43</accession>
<feature type="transmembrane region" description="Helical" evidence="1">
    <location>
        <begin position="65"/>
        <end position="88"/>
    </location>
</feature>
<dbReference type="Proteomes" id="UP000265566">
    <property type="component" value="Chromosome 2"/>
</dbReference>